<gene>
    <name evidence="6" type="primary">NCAS0A13180</name>
    <name evidence="6" type="ordered locus">NCAS_0A13180</name>
</gene>
<organism evidence="6 7">
    <name type="scientific">Naumovozyma castellii</name>
    <name type="common">Yeast</name>
    <name type="synonym">Saccharomyces castellii</name>
    <dbReference type="NCBI Taxonomy" id="27288"/>
    <lineage>
        <taxon>Eukaryota</taxon>
        <taxon>Fungi</taxon>
        <taxon>Dikarya</taxon>
        <taxon>Ascomycota</taxon>
        <taxon>Saccharomycotina</taxon>
        <taxon>Saccharomycetes</taxon>
        <taxon>Saccharomycetales</taxon>
        <taxon>Saccharomycetaceae</taxon>
        <taxon>Naumovozyma</taxon>
    </lineage>
</organism>
<feature type="domain" description="Ubiquitin-like" evidence="4">
    <location>
        <begin position="443"/>
        <end position="525"/>
    </location>
</feature>
<evidence type="ECO:0000259" key="5">
    <source>
        <dbReference type="PROSITE" id="PS50245"/>
    </source>
</evidence>
<dbReference type="SUPFAM" id="SSF52047">
    <property type="entry name" value="RNI-like"/>
    <property type="match status" value="1"/>
</dbReference>
<accession>G0V8S7</accession>
<dbReference type="RefSeq" id="XP_003674256.1">
    <property type="nucleotide sequence ID" value="XM_003674208.1"/>
</dbReference>
<dbReference type="Gene3D" id="3.80.10.10">
    <property type="entry name" value="Ribonuclease Inhibitor"/>
    <property type="match status" value="3"/>
</dbReference>
<reference evidence="6 7" key="1">
    <citation type="journal article" date="2011" name="Proc. Natl. Acad. Sci. U.S.A.">
        <title>Evolutionary erosion of yeast sex chromosomes by mating-type switching accidents.</title>
        <authorList>
            <person name="Gordon J.L."/>
            <person name="Armisen D."/>
            <person name="Proux-Wera E."/>
            <person name="Oheigeartaigh S.S."/>
            <person name="Byrne K.P."/>
            <person name="Wolfe K.H."/>
        </authorList>
    </citation>
    <scope>NUCLEOTIDE SEQUENCE [LARGE SCALE GENOMIC DNA]</scope>
    <source>
        <strain evidence="7">ATCC 76901 / BCRC 22586 / CBS 4309 / NBRC 1992 / NRRL Y-12630</strain>
    </source>
</reference>
<dbReference type="SUPFAM" id="SSF74924">
    <property type="entry name" value="Cap-Gly domain"/>
    <property type="match status" value="1"/>
</dbReference>
<dbReference type="Gene3D" id="2.30.30.190">
    <property type="entry name" value="CAP Gly-rich-like domain"/>
    <property type="match status" value="1"/>
</dbReference>
<dbReference type="PROSITE" id="PS00845">
    <property type="entry name" value="CAP_GLY_1"/>
    <property type="match status" value="1"/>
</dbReference>
<keyword evidence="2" id="KW-0677">Repeat</keyword>
<dbReference type="InParanoid" id="G0V8S7"/>
<dbReference type="FunCoup" id="G0V8S7">
    <property type="interactions" value="673"/>
</dbReference>
<dbReference type="eggNOG" id="KOG3207">
    <property type="taxonomic scope" value="Eukaryota"/>
</dbReference>
<dbReference type="PROSITE" id="PS50245">
    <property type="entry name" value="CAP_GLY_2"/>
    <property type="match status" value="1"/>
</dbReference>
<dbReference type="HOGENOM" id="CLU_017716_5_1_1"/>
<dbReference type="Proteomes" id="UP000001640">
    <property type="component" value="Chromosome 1"/>
</dbReference>
<dbReference type="InterPro" id="IPR000626">
    <property type="entry name" value="Ubiquitin-like_dom"/>
</dbReference>
<dbReference type="GO" id="GO:0043014">
    <property type="term" value="F:alpha-tubulin binding"/>
    <property type="evidence" value="ECO:0007669"/>
    <property type="project" value="EnsemblFungi"/>
</dbReference>
<dbReference type="OrthoDB" id="5273213at2759"/>
<dbReference type="EMBL" id="HE576752">
    <property type="protein sequence ID" value="CCC67876.1"/>
    <property type="molecule type" value="Genomic_DNA"/>
</dbReference>
<keyword evidence="3" id="KW-0143">Chaperone</keyword>
<dbReference type="Gene3D" id="3.10.20.90">
    <property type="entry name" value="Phosphatidylinositol 3-kinase Catalytic Subunit, Chain A, domain 1"/>
    <property type="match status" value="1"/>
</dbReference>
<dbReference type="InterPro" id="IPR032675">
    <property type="entry name" value="LRR_dom_sf"/>
</dbReference>
<evidence type="ECO:0000256" key="3">
    <source>
        <dbReference type="ARBA" id="ARBA00023186"/>
    </source>
</evidence>
<dbReference type="KEGG" id="ncs:NCAS_0A13180"/>
<dbReference type="PANTHER" id="PTHR45617">
    <property type="entry name" value="LEUCINE RICH REPEAT FAMILY PROTEIN"/>
    <property type="match status" value="1"/>
</dbReference>
<name>G0V8S7_NAUCA</name>
<dbReference type="GO" id="GO:0007021">
    <property type="term" value="P:tubulin complex assembly"/>
    <property type="evidence" value="ECO:0007669"/>
    <property type="project" value="EnsemblFungi"/>
</dbReference>
<evidence type="ECO:0000256" key="2">
    <source>
        <dbReference type="ARBA" id="ARBA00022737"/>
    </source>
</evidence>
<evidence type="ECO:0008006" key="8">
    <source>
        <dbReference type="Google" id="ProtNLM"/>
    </source>
</evidence>
<dbReference type="OMA" id="SEESHMF"/>
<dbReference type="AlphaFoldDB" id="G0V8S7"/>
<evidence type="ECO:0000256" key="1">
    <source>
        <dbReference type="ARBA" id="ARBA00022614"/>
    </source>
</evidence>
<dbReference type="GeneID" id="96901354"/>
<dbReference type="PROSITE" id="PS50053">
    <property type="entry name" value="UBIQUITIN_2"/>
    <property type="match status" value="1"/>
</dbReference>
<feature type="domain" description="CAP-Gly" evidence="5">
    <location>
        <begin position="56"/>
        <end position="89"/>
    </location>
</feature>
<proteinExistence type="predicted"/>
<dbReference type="InterPro" id="IPR036859">
    <property type="entry name" value="CAP-Gly_dom_sf"/>
</dbReference>
<dbReference type="Pfam" id="PF01302">
    <property type="entry name" value="CAP_GLY"/>
    <property type="match status" value="1"/>
</dbReference>
<protein>
    <recommendedName>
        <fullName evidence="8">CAP-Gly domain-containing protein</fullName>
    </recommendedName>
</protein>
<evidence type="ECO:0000313" key="6">
    <source>
        <dbReference type="EMBL" id="CCC67876.1"/>
    </source>
</evidence>
<reference key="2">
    <citation type="submission" date="2011-08" db="EMBL/GenBank/DDBJ databases">
        <title>Genome sequence of Naumovozyma castellii.</title>
        <authorList>
            <person name="Gordon J.L."/>
            <person name="Armisen D."/>
            <person name="Proux-Wera E."/>
            <person name="OhEigeartaigh S.S."/>
            <person name="Byrne K.P."/>
            <person name="Wolfe K.H."/>
        </authorList>
    </citation>
    <scope>NUCLEOTIDE SEQUENCE</scope>
    <source>
        <strain>Type strain:CBS 4309</strain>
    </source>
</reference>
<dbReference type="SMART" id="SM01052">
    <property type="entry name" value="CAP_GLY"/>
    <property type="match status" value="1"/>
</dbReference>
<dbReference type="PANTHER" id="PTHR45617:SF180">
    <property type="entry name" value="ELRR (EXTRACELLULAR LEUCINE-RICH REPEAT) ONLY"/>
    <property type="match status" value="1"/>
</dbReference>
<dbReference type="InterPro" id="IPR029071">
    <property type="entry name" value="Ubiquitin-like_domsf"/>
</dbReference>
<dbReference type="SUPFAM" id="SSF54236">
    <property type="entry name" value="Ubiquitin-like"/>
    <property type="match status" value="1"/>
</dbReference>
<sequence length="526" mass="60452">MCKRHRLVLKHNEKQHRLCSYEMSHEVGERIQIKGELCTILFIGEIEKWPSTICYGVEWDNPDRGKHSGTLDGKEYFKTSIPNSGSFIKETKIKRDLTPSLTFSQALHHKYGSVSSEDDNLYMGSKKIESLGFEKLDSRNNNFKTLETISLPNCAITGSSSDNTDLDTVRKLCPTIKRLDLSYNLYDDIEYVCKLINCFPQLESLNLSGNRLLKGWGKKYSFCFKSVKSVSLASCNLHTKIMSSVFTIFPNIESIDLSRNMLQDIDTAEWSPPITLKEMNISENEITALPTNFCTWNIQRLDISRNEISERLTISSNCLKALDISHNMIESYELFDYLNTSLPALQSLRVDDNPLFSSEEKTENEQLYEILARFENLTVVNGSIFNDDDRKEAELYFISKILKGKIPYNTTLRRWICLTRNYKIQTQPKTTFEDSAWIFPNILTIKIDTEGIKNPISLSVLPNYTIRYLKGLIKRKLNLGICILKLYYAISSDLREEIITDFSTIDTLGIKSGNTIYMTILKNENK</sequence>
<dbReference type="GO" id="GO:0006457">
    <property type="term" value="P:protein folding"/>
    <property type="evidence" value="ECO:0007669"/>
    <property type="project" value="EnsemblFungi"/>
</dbReference>
<evidence type="ECO:0000313" key="7">
    <source>
        <dbReference type="Proteomes" id="UP000001640"/>
    </source>
</evidence>
<keyword evidence="1" id="KW-0433">Leucine-rich repeat</keyword>
<evidence type="ECO:0000259" key="4">
    <source>
        <dbReference type="PROSITE" id="PS50053"/>
    </source>
</evidence>
<dbReference type="STRING" id="1064592.G0V8S7"/>
<dbReference type="InterPro" id="IPR000938">
    <property type="entry name" value="CAP-Gly_domain"/>
</dbReference>
<keyword evidence="7" id="KW-1185">Reference proteome</keyword>
<dbReference type="CDD" id="cd17039">
    <property type="entry name" value="Ubl_ubiquitin_like"/>
    <property type="match status" value="1"/>
</dbReference>